<evidence type="ECO:0000313" key="11">
    <source>
        <dbReference type="EMBL" id="KAG5669026.1"/>
    </source>
</evidence>
<evidence type="ECO:0000256" key="3">
    <source>
        <dbReference type="ARBA" id="ARBA00022606"/>
    </source>
</evidence>
<evidence type="ECO:0000256" key="2">
    <source>
        <dbReference type="ARBA" id="ARBA00022475"/>
    </source>
</evidence>
<reference evidence="11" key="1">
    <citation type="submission" date="2021-03" db="EMBL/GenBank/DDBJ databases">
        <title>Chromosome level genome of the anhydrobiotic midge Polypedilum vanderplanki.</title>
        <authorList>
            <person name="Yoshida Y."/>
            <person name="Kikawada T."/>
            <person name="Gusev O."/>
        </authorList>
    </citation>
    <scope>NUCLEOTIDE SEQUENCE</scope>
    <source>
        <strain evidence="11">NIAS01</strain>
        <tissue evidence="11">Whole body or cell culture</tissue>
    </source>
</reference>
<dbReference type="GO" id="GO:0005549">
    <property type="term" value="F:odorant binding"/>
    <property type="evidence" value="ECO:0007669"/>
    <property type="project" value="InterPro"/>
</dbReference>
<dbReference type="Proteomes" id="UP001107558">
    <property type="component" value="Chromosome 4"/>
</dbReference>
<evidence type="ECO:0000313" key="12">
    <source>
        <dbReference type="Proteomes" id="UP001107558"/>
    </source>
</evidence>
<feature type="transmembrane region" description="Helical" evidence="10">
    <location>
        <begin position="198"/>
        <end position="217"/>
    </location>
</feature>
<dbReference type="GO" id="GO:0004984">
    <property type="term" value="F:olfactory receptor activity"/>
    <property type="evidence" value="ECO:0007669"/>
    <property type="project" value="InterPro"/>
</dbReference>
<dbReference type="Pfam" id="PF02949">
    <property type="entry name" value="7tm_6"/>
    <property type="match status" value="1"/>
</dbReference>
<evidence type="ECO:0000256" key="7">
    <source>
        <dbReference type="ARBA" id="ARBA00023136"/>
    </source>
</evidence>
<evidence type="ECO:0000256" key="4">
    <source>
        <dbReference type="ARBA" id="ARBA00022692"/>
    </source>
</evidence>
<accession>A0A9J6BH41</accession>
<evidence type="ECO:0000256" key="10">
    <source>
        <dbReference type="RuleBase" id="RU351113"/>
    </source>
</evidence>
<protein>
    <recommendedName>
        <fullName evidence="10">Odorant receptor</fullName>
    </recommendedName>
</protein>
<feature type="transmembrane region" description="Helical" evidence="10">
    <location>
        <begin position="172"/>
        <end position="191"/>
    </location>
</feature>
<keyword evidence="6 10" id="KW-1133">Transmembrane helix</keyword>
<dbReference type="GO" id="GO:0005886">
    <property type="term" value="C:plasma membrane"/>
    <property type="evidence" value="ECO:0007669"/>
    <property type="project" value="UniProtKB-SubCell"/>
</dbReference>
<feature type="transmembrane region" description="Helical" evidence="10">
    <location>
        <begin position="144"/>
        <end position="166"/>
    </location>
</feature>
<comment type="caution">
    <text evidence="11">The sequence shown here is derived from an EMBL/GenBank/DDBJ whole genome shotgun (WGS) entry which is preliminary data.</text>
</comment>
<dbReference type="PANTHER" id="PTHR21137">
    <property type="entry name" value="ODORANT RECEPTOR"/>
    <property type="match status" value="1"/>
</dbReference>
<keyword evidence="4 10" id="KW-0812">Transmembrane</keyword>
<sequence length="374" mass="43218">MSTINNFKEPSYSIPNKMFKIEKLFQNFIVTFQKLGLFPTENKLKPHIKIILLCVFVMCEILPLILMPLKLIQEPTSDQIIHTLMLTGGFFWQLLFNLNFVITRSKLMKFTQEYLKIVCENQLAIPFVYEACVKAKRVLKIMCILSFISVNFQVFLLPLAFGILPIPMYQPSWTTSGFGFVLLWFYQLLLFNYAAKSAMTLVLSYVFVILVTVYAKFLSSELQNLSSSSNWMNEYKNLIKCIRIHLQIKKMMNDWTKIYGVIIGFMLMTLKLFVAACIFLSTHGDEKLAFKESVIFSVMILASTGYQFIPCYCGSSLLSITENFSYDLYSSDWTDGNLKYKKAMIIFCENLKKPISMSVFGYKKLTMEVFSEVG</sequence>
<evidence type="ECO:0000256" key="6">
    <source>
        <dbReference type="ARBA" id="ARBA00022989"/>
    </source>
</evidence>
<evidence type="ECO:0000256" key="1">
    <source>
        <dbReference type="ARBA" id="ARBA00004651"/>
    </source>
</evidence>
<dbReference type="EMBL" id="JADBJN010000004">
    <property type="protein sequence ID" value="KAG5669026.1"/>
    <property type="molecule type" value="Genomic_DNA"/>
</dbReference>
<evidence type="ECO:0000256" key="8">
    <source>
        <dbReference type="ARBA" id="ARBA00023170"/>
    </source>
</evidence>
<comment type="subcellular location">
    <subcellularLocation>
        <location evidence="1 10">Cell membrane</location>
        <topology evidence="1 10">Multi-pass membrane protein</topology>
    </subcellularLocation>
</comment>
<proteinExistence type="inferred from homology"/>
<dbReference type="PANTHER" id="PTHR21137:SF35">
    <property type="entry name" value="ODORANT RECEPTOR 19A-RELATED"/>
    <property type="match status" value="1"/>
</dbReference>
<feature type="transmembrane region" description="Helical" evidence="10">
    <location>
        <begin position="293"/>
        <end position="309"/>
    </location>
</feature>
<feature type="transmembrane region" description="Helical" evidence="10">
    <location>
        <begin position="81"/>
        <end position="102"/>
    </location>
</feature>
<keyword evidence="3 10" id="KW-0716">Sensory transduction</keyword>
<keyword evidence="9 10" id="KW-0807">Transducer</keyword>
<keyword evidence="7 10" id="KW-0472">Membrane</keyword>
<feature type="transmembrane region" description="Helical" evidence="10">
    <location>
        <begin position="50"/>
        <end position="69"/>
    </location>
</feature>
<keyword evidence="2" id="KW-1003">Cell membrane</keyword>
<dbReference type="AlphaFoldDB" id="A0A9J6BH41"/>
<name>A0A9J6BH41_POLVA</name>
<dbReference type="OrthoDB" id="6604226at2759"/>
<keyword evidence="8 10" id="KW-0675">Receptor</keyword>
<evidence type="ECO:0000256" key="9">
    <source>
        <dbReference type="ARBA" id="ARBA00023224"/>
    </source>
</evidence>
<feature type="transmembrane region" description="Helical" evidence="10">
    <location>
        <begin position="258"/>
        <end position="281"/>
    </location>
</feature>
<keyword evidence="5 10" id="KW-0552">Olfaction</keyword>
<evidence type="ECO:0000256" key="5">
    <source>
        <dbReference type="ARBA" id="ARBA00022725"/>
    </source>
</evidence>
<dbReference type="InterPro" id="IPR004117">
    <property type="entry name" value="7tm6_olfct_rcpt"/>
</dbReference>
<dbReference type="GO" id="GO:0007165">
    <property type="term" value="P:signal transduction"/>
    <property type="evidence" value="ECO:0007669"/>
    <property type="project" value="UniProtKB-KW"/>
</dbReference>
<organism evidence="11 12">
    <name type="scientific">Polypedilum vanderplanki</name>
    <name type="common">Sleeping chironomid midge</name>
    <dbReference type="NCBI Taxonomy" id="319348"/>
    <lineage>
        <taxon>Eukaryota</taxon>
        <taxon>Metazoa</taxon>
        <taxon>Ecdysozoa</taxon>
        <taxon>Arthropoda</taxon>
        <taxon>Hexapoda</taxon>
        <taxon>Insecta</taxon>
        <taxon>Pterygota</taxon>
        <taxon>Neoptera</taxon>
        <taxon>Endopterygota</taxon>
        <taxon>Diptera</taxon>
        <taxon>Nematocera</taxon>
        <taxon>Chironomoidea</taxon>
        <taxon>Chironomidae</taxon>
        <taxon>Chironominae</taxon>
        <taxon>Polypedilum</taxon>
        <taxon>Polypedilum</taxon>
    </lineage>
</organism>
<comment type="similarity">
    <text evidence="10">Belongs to the insect chemoreceptor superfamily. Heteromeric odorant receptor channel (TC 1.A.69) family.</text>
</comment>
<gene>
    <name evidence="11" type="ORF">PVAND_016928</name>
</gene>
<keyword evidence="12" id="KW-1185">Reference proteome</keyword>